<reference evidence="1 2" key="1">
    <citation type="journal article" date="2019" name="Nat. Med.">
        <title>A library of human gut bacterial isolates paired with longitudinal multiomics data enables mechanistic microbiome research.</title>
        <authorList>
            <person name="Poyet M."/>
            <person name="Groussin M."/>
            <person name="Gibbons S.M."/>
            <person name="Avila-Pacheco J."/>
            <person name="Jiang X."/>
            <person name="Kearney S.M."/>
            <person name="Perrotta A.R."/>
            <person name="Berdy B."/>
            <person name="Zhao S."/>
            <person name="Lieberman T.D."/>
            <person name="Swanson P.K."/>
            <person name="Smith M."/>
            <person name="Roesemann S."/>
            <person name="Alexander J.E."/>
            <person name="Rich S.A."/>
            <person name="Livny J."/>
            <person name="Vlamakis H."/>
            <person name="Clish C."/>
            <person name="Bullock K."/>
            <person name="Deik A."/>
            <person name="Scott J."/>
            <person name="Pierce K.A."/>
            <person name="Xavier R.J."/>
            <person name="Alm E.J."/>
        </authorList>
    </citation>
    <scope>NUCLEOTIDE SEQUENCE [LARGE SCALE GENOMIC DNA]</scope>
    <source>
        <strain evidence="1 2">BIOML-A3</strain>
    </source>
</reference>
<protein>
    <recommendedName>
        <fullName evidence="3">30S ribosomal protein S17e</fullName>
    </recommendedName>
</protein>
<keyword evidence="2" id="KW-1185">Reference proteome</keyword>
<evidence type="ECO:0008006" key="3">
    <source>
        <dbReference type="Google" id="ProtNLM"/>
    </source>
</evidence>
<dbReference type="Proteomes" id="UP000443070">
    <property type="component" value="Unassembled WGS sequence"/>
</dbReference>
<evidence type="ECO:0000313" key="1">
    <source>
        <dbReference type="EMBL" id="MTU04745.1"/>
    </source>
</evidence>
<gene>
    <name evidence="1" type="ORF">GMD18_10095</name>
</gene>
<accession>A0ABW9S491</accession>
<dbReference type="RefSeq" id="WP_155200353.1">
    <property type="nucleotide sequence ID" value="NZ_WNBN01000012.1"/>
</dbReference>
<name>A0ABW9S491_9FIRM</name>
<dbReference type="EMBL" id="WNBW01000011">
    <property type="protein sequence ID" value="MTU04745.1"/>
    <property type="molecule type" value="Genomic_DNA"/>
</dbReference>
<evidence type="ECO:0000313" key="2">
    <source>
        <dbReference type="Proteomes" id="UP000443070"/>
    </source>
</evidence>
<organism evidence="1 2">
    <name type="scientific">Phascolarctobacterium faecium</name>
    <dbReference type="NCBI Taxonomy" id="33025"/>
    <lineage>
        <taxon>Bacteria</taxon>
        <taxon>Bacillati</taxon>
        <taxon>Bacillota</taxon>
        <taxon>Negativicutes</taxon>
        <taxon>Acidaminococcales</taxon>
        <taxon>Acidaminococcaceae</taxon>
        <taxon>Phascolarctobacterium</taxon>
    </lineage>
</organism>
<comment type="caution">
    <text evidence="1">The sequence shown here is derived from an EMBL/GenBank/DDBJ whole genome shotgun (WGS) entry which is preliminary data.</text>
</comment>
<sequence>MAVNRMIQRVLKRNPNLNSAESSLLTFFQESLKKIKKLKKNKKAKEK</sequence>
<proteinExistence type="predicted"/>